<evidence type="ECO:0000313" key="2">
    <source>
        <dbReference type="EMBL" id="CAJ1076561.1"/>
    </source>
</evidence>
<protein>
    <submittedName>
        <fullName evidence="2">Uncharacterized protein</fullName>
    </submittedName>
</protein>
<feature type="region of interest" description="Disordered" evidence="1">
    <location>
        <begin position="1"/>
        <end position="23"/>
    </location>
</feature>
<keyword evidence="3" id="KW-1185">Reference proteome</keyword>
<sequence length="135" mass="14826">MPPQPAEVKETFHCPGDPSLQRRPAKALRLPEQVHTGSLNSKLCEGNGKVQTRVQIKADGGSNFSSLQKNRRPGPDIQLDPSVADIPIKSVQPYLQSSSGCVGKIHSLDRKKHHVQNLFSLLLFRQTSEPLAVLT</sequence>
<gene>
    <name evidence="2" type="ORF">XNOV1_A015685</name>
</gene>
<accession>A0AAV1GUV2</accession>
<evidence type="ECO:0000313" key="3">
    <source>
        <dbReference type="Proteomes" id="UP001178508"/>
    </source>
</evidence>
<dbReference type="AlphaFoldDB" id="A0AAV1GUV2"/>
<dbReference type="EMBL" id="OY660879">
    <property type="protein sequence ID" value="CAJ1076561.1"/>
    <property type="molecule type" value="Genomic_DNA"/>
</dbReference>
<reference evidence="2" key="1">
    <citation type="submission" date="2023-08" db="EMBL/GenBank/DDBJ databases">
        <authorList>
            <person name="Alioto T."/>
            <person name="Alioto T."/>
            <person name="Gomez Garrido J."/>
        </authorList>
    </citation>
    <scope>NUCLEOTIDE SEQUENCE</scope>
</reference>
<proteinExistence type="predicted"/>
<name>A0AAV1GUV2_XYRNO</name>
<dbReference type="Proteomes" id="UP001178508">
    <property type="component" value="Chromosome 16"/>
</dbReference>
<organism evidence="2 3">
    <name type="scientific">Xyrichtys novacula</name>
    <name type="common">Pearly razorfish</name>
    <name type="synonym">Hemipteronotus novacula</name>
    <dbReference type="NCBI Taxonomy" id="13765"/>
    <lineage>
        <taxon>Eukaryota</taxon>
        <taxon>Metazoa</taxon>
        <taxon>Chordata</taxon>
        <taxon>Craniata</taxon>
        <taxon>Vertebrata</taxon>
        <taxon>Euteleostomi</taxon>
        <taxon>Actinopterygii</taxon>
        <taxon>Neopterygii</taxon>
        <taxon>Teleostei</taxon>
        <taxon>Neoteleostei</taxon>
        <taxon>Acanthomorphata</taxon>
        <taxon>Eupercaria</taxon>
        <taxon>Labriformes</taxon>
        <taxon>Labridae</taxon>
        <taxon>Xyrichtys</taxon>
    </lineage>
</organism>
<evidence type="ECO:0000256" key="1">
    <source>
        <dbReference type="SAM" id="MobiDB-lite"/>
    </source>
</evidence>